<dbReference type="OrthoDB" id="437369at2759"/>
<evidence type="ECO:0000313" key="3">
    <source>
        <dbReference type="Proteomes" id="UP000281553"/>
    </source>
</evidence>
<dbReference type="EMBL" id="UYRU01076264">
    <property type="protein sequence ID" value="VDN26749.1"/>
    <property type="molecule type" value="Genomic_DNA"/>
</dbReference>
<sequence length="123" mass="13086">MEYTTDSDSKVQSAEFDYVVLAHPLNQGASITGPKGLLPPALRYKTVDSTVMSGELDPEKFLHPPSLSIPVLESTQSTEGDSGRSGRRGVNVLVSGIARTRAAAVNAHRSQIILRVAAVRALS</sequence>
<reference evidence="2 3" key="1">
    <citation type="submission" date="2018-11" db="EMBL/GenBank/DDBJ databases">
        <authorList>
            <consortium name="Pathogen Informatics"/>
        </authorList>
    </citation>
    <scope>NUCLEOTIDE SEQUENCE [LARGE SCALE GENOMIC DNA]</scope>
</reference>
<feature type="region of interest" description="Disordered" evidence="1">
    <location>
        <begin position="56"/>
        <end position="88"/>
    </location>
</feature>
<protein>
    <recommendedName>
        <fullName evidence="4">Prenylcysteine lyase domain-containing protein</fullName>
    </recommendedName>
</protein>
<organism evidence="2 3">
    <name type="scientific">Dibothriocephalus latus</name>
    <name type="common">Fish tapeworm</name>
    <name type="synonym">Diphyllobothrium latum</name>
    <dbReference type="NCBI Taxonomy" id="60516"/>
    <lineage>
        <taxon>Eukaryota</taxon>
        <taxon>Metazoa</taxon>
        <taxon>Spiralia</taxon>
        <taxon>Lophotrochozoa</taxon>
        <taxon>Platyhelminthes</taxon>
        <taxon>Cestoda</taxon>
        <taxon>Eucestoda</taxon>
        <taxon>Diphyllobothriidea</taxon>
        <taxon>Diphyllobothriidae</taxon>
        <taxon>Dibothriocephalus</taxon>
    </lineage>
</organism>
<dbReference type="Proteomes" id="UP000281553">
    <property type="component" value="Unassembled WGS sequence"/>
</dbReference>
<proteinExistence type="predicted"/>
<name>A0A3P7Q8A3_DIBLA</name>
<evidence type="ECO:0008006" key="4">
    <source>
        <dbReference type="Google" id="ProtNLM"/>
    </source>
</evidence>
<gene>
    <name evidence="2" type="ORF">DILT_LOCUS14874</name>
</gene>
<evidence type="ECO:0000256" key="1">
    <source>
        <dbReference type="SAM" id="MobiDB-lite"/>
    </source>
</evidence>
<accession>A0A3P7Q8A3</accession>
<evidence type="ECO:0000313" key="2">
    <source>
        <dbReference type="EMBL" id="VDN26749.1"/>
    </source>
</evidence>
<dbReference type="AlphaFoldDB" id="A0A3P7Q8A3"/>
<keyword evidence="3" id="KW-1185">Reference proteome</keyword>